<keyword evidence="1" id="KW-1133">Transmembrane helix</keyword>
<protein>
    <submittedName>
        <fullName evidence="2">Uncharacterized protein</fullName>
    </submittedName>
</protein>
<accession>A0A6I4IB13</accession>
<reference evidence="2 3" key="1">
    <citation type="submission" date="2019-12" db="EMBL/GenBank/DDBJ databases">
        <title>Mucilaginibacter sp. HME9299 genome sequencing and assembly.</title>
        <authorList>
            <person name="Kang H."/>
            <person name="Kim H."/>
            <person name="Joh K."/>
        </authorList>
    </citation>
    <scope>NUCLEOTIDE SEQUENCE [LARGE SCALE GENOMIC DNA]</scope>
    <source>
        <strain evidence="2 3">HME9299</strain>
    </source>
</reference>
<feature type="transmembrane region" description="Helical" evidence="1">
    <location>
        <begin position="58"/>
        <end position="81"/>
    </location>
</feature>
<dbReference type="EMBL" id="WQLA01000003">
    <property type="protein sequence ID" value="MVN91118.1"/>
    <property type="molecule type" value="Genomic_DNA"/>
</dbReference>
<evidence type="ECO:0000313" key="2">
    <source>
        <dbReference type="EMBL" id="MVN91118.1"/>
    </source>
</evidence>
<evidence type="ECO:0000256" key="1">
    <source>
        <dbReference type="SAM" id="Phobius"/>
    </source>
</evidence>
<comment type="caution">
    <text evidence="2">The sequence shown here is derived from an EMBL/GenBank/DDBJ whole genome shotgun (WGS) entry which is preliminary data.</text>
</comment>
<organism evidence="2 3">
    <name type="scientific">Mucilaginibacter aquatilis</name>
    <dbReference type="NCBI Taxonomy" id="1517760"/>
    <lineage>
        <taxon>Bacteria</taxon>
        <taxon>Pseudomonadati</taxon>
        <taxon>Bacteroidota</taxon>
        <taxon>Sphingobacteriia</taxon>
        <taxon>Sphingobacteriales</taxon>
        <taxon>Sphingobacteriaceae</taxon>
        <taxon>Mucilaginibacter</taxon>
    </lineage>
</organism>
<feature type="transmembrane region" description="Helical" evidence="1">
    <location>
        <begin position="116"/>
        <end position="136"/>
    </location>
</feature>
<dbReference type="Proteomes" id="UP000434850">
    <property type="component" value="Unassembled WGS sequence"/>
</dbReference>
<feature type="transmembrane region" description="Helical" evidence="1">
    <location>
        <begin position="5"/>
        <end position="22"/>
    </location>
</feature>
<keyword evidence="1" id="KW-0472">Membrane</keyword>
<proteinExistence type="predicted"/>
<feature type="transmembrane region" description="Helical" evidence="1">
    <location>
        <begin position="88"/>
        <end position="110"/>
    </location>
</feature>
<sequence length="167" mass="19282">MNRSVVLVSLSLAVSLFIYLFYRTERTLVNEMAIRLITLDEYRSLKAAIVHFLPLHDIIIYSLPEGLWVFCITIASLPYYVNIGTRRFWCVFVPLIFSVSLELLQLMGITNGRFDLIDIAAVIIFWVAGILTAEQVRPQINLFHRPDFKTVMCVTSYCIVYLAHVFK</sequence>
<evidence type="ECO:0000313" key="3">
    <source>
        <dbReference type="Proteomes" id="UP000434850"/>
    </source>
</evidence>
<gene>
    <name evidence="2" type="ORF">GO816_08280</name>
</gene>
<keyword evidence="3" id="KW-1185">Reference proteome</keyword>
<dbReference type="RefSeq" id="WP_157541093.1">
    <property type="nucleotide sequence ID" value="NZ_WQLA01000003.1"/>
</dbReference>
<dbReference type="OrthoDB" id="1069342at2"/>
<keyword evidence="1" id="KW-0812">Transmembrane</keyword>
<dbReference type="AlphaFoldDB" id="A0A6I4IB13"/>
<name>A0A6I4IB13_9SPHI</name>